<evidence type="ECO:0000313" key="3">
    <source>
        <dbReference type="Proteomes" id="UP000325780"/>
    </source>
</evidence>
<dbReference type="EMBL" id="ML742052">
    <property type="protein sequence ID" value="KAE8152476.1"/>
    <property type="molecule type" value="Genomic_DNA"/>
</dbReference>
<keyword evidence="1" id="KW-0472">Membrane</keyword>
<dbReference type="AlphaFoldDB" id="A0A5N6U1K9"/>
<dbReference type="Proteomes" id="UP000325780">
    <property type="component" value="Unassembled WGS sequence"/>
</dbReference>
<feature type="transmembrane region" description="Helical" evidence="1">
    <location>
        <begin position="20"/>
        <end position="45"/>
    </location>
</feature>
<name>A0A5N6U1K9_ASPAV</name>
<gene>
    <name evidence="2" type="ORF">BDV25DRAFT_150933</name>
</gene>
<organism evidence="2 3">
    <name type="scientific">Aspergillus avenaceus</name>
    <dbReference type="NCBI Taxonomy" id="36643"/>
    <lineage>
        <taxon>Eukaryota</taxon>
        <taxon>Fungi</taxon>
        <taxon>Dikarya</taxon>
        <taxon>Ascomycota</taxon>
        <taxon>Pezizomycotina</taxon>
        <taxon>Eurotiomycetes</taxon>
        <taxon>Eurotiomycetidae</taxon>
        <taxon>Eurotiales</taxon>
        <taxon>Aspergillaceae</taxon>
        <taxon>Aspergillus</taxon>
        <taxon>Aspergillus subgen. Circumdati</taxon>
    </lineage>
</organism>
<protein>
    <submittedName>
        <fullName evidence="2">Uncharacterized protein</fullName>
    </submittedName>
</protein>
<reference evidence="2 3" key="1">
    <citation type="submission" date="2019-04" db="EMBL/GenBank/DDBJ databases">
        <title>Friends and foes A comparative genomics study of 23 Aspergillus species from section Flavi.</title>
        <authorList>
            <consortium name="DOE Joint Genome Institute"/>
            <person name="Kjaerbolling I."/>
            <person name="Vesth T."/>
            <person name="Frisvad J.C."/>
            <person name="Nybo J.L."/>
            <person name="Theobald S."/>
            <person name="Kildgaard S."/>
            <person name="Isbrandt T."/>
            <person name="Kuo A."/>
            <person name="Sato A."/>
            <person name="Lyhne E.K."/>
            <person name="Kogle M.E."/>
            <person name="Wiebenga A."/>
            <person name="Kun R.S."/>
            <person name="Lubbers R.J."/>
            <person name="Makela M.R."/>
            <person name="Barry K."/>
            <person name="Chovatia M."/>
            <person name="Clum A."/>
            <person name="Daum C."/>
            <person name="Haridas S."/>
            <person name="He G."/>
            <person name="LaButti K."/>
            <person name="Lipzen A."/>
            <person name="Mondo S."/>
            <person name="Riley R."/>
            <person name="Salamov A."/>
            <person name="Simmons B.A."/>
            <person name="Magnuson J.K."/>
            <person name="Henrissat B."/>
            <person name="Mortensen U.H."/>
            <person name="Larsen T.O."/>
            <person name="Devries R.P."/>
            <person name="Grigoriev I.V."/>
            <person name="Machida M."/>
            <person name="Baker S.E."/>
            <person name="Andersen M.R."/>
        </authorList>
    </citation>
    <scope>NUCLEOTIDE SEQUENCE [LARGE SCALE GENOMIC DNA]</scope>
    <source>
        <strain evidence="2 3">IBT 18842</strain>
    </source>
</reference>
<keyword evidence="1" id="KW-1133">Transmembrane helix</keyword>
<evidence type="ECO:0000313" key="2">
    <source>
        <dbReference type="EMBL" id="KAE8152476.1"/>
    </source>
</evidence>
<keyword evidence="1" id="KW-0812">Transmembrane</keyword>
<keyword evidence="3" id="KW-1185">Reference proteome</keyword>
<accession>A0A5N6U1K9</accession>
<proteinExistence type="predicted"/>
<evidence type="ECO:0000256" key="1">
    <source>
        <dbReference type="SAM" id="Phobius"/>
    </source>
</evidence>
<sequence length="131" mass="14592">MRSSPTVSESSLRSACQNMVGRWALAIAIIIVCSTCSLTMVCYGARGIVHPRPAKPGHRGCLHSRIGIDVQPCIYYALRYMKRLLQRLKFSRHTLFCTQCQKKLPRSGPRWGCVPVGRGVNIMPTLHGPEV</sequence>